<reference evidence="1 2" key="1">
    <citation type="journal article" date="2018" name="Nat. Ecol. Evol.">
        <title>Shark genomes provide insights into elasmobranch evolution and the origin of vertebrates.</title>
        <authorList>
            <person name="Hara Y"/>
            <person name="Yamaguchi K"/>
            <person name="Onimaru K"/>
            <person name="Kadota M"/>
            <person name="Koyanagi M"/>
            <person name="Keeley SD"/>
            <person name="Tatsumi K"/>
            <person name="Tanaka K"/>
            <person name="Motone F"/>
            <person name="Kageyama Y"/>
            <person name="Nozu R"/>
            <person name="Adachi N"/>
            <person name="Nishimura O"/>
            <person name="Nakagawa R"/>
            <person name="Tanegashima C"/>
            <person name="Kiyatake I"/>
            <person name="Matsumoto R"/>
            <person name="Murakumo K"/>
            <person name="Nishida K"/>
            <person name="Terakita A"/>
            <person name="Kuratani S"/>
            <person name="Sato K"/>
            <person name="Hyodo S Kuraku.S."/>
        </authorList>
    </citation>
    <scope>NUCLEOTIDE SEQUENCE [LARGE SCALE GENOMIC DNA]</scope>
</reference>
<sequence length="148" mass="17075">MRENPTIGLTIQGTEHECVVEVEDTSGGLAEEPLVGEEVSNLYVDGARKYIGEEDTEVYYFGRHELTPYRDVSIVNADDLERTDDDQRIRRYVQKGLPSIPCLWADWEGLREEATPIDHLWNKEWELIQTHAEKAAELFQSQNFFSTI</sequence>
<dbReference type="EMBL" id="BFAA01000190">
    <property type="protein sequence ID" value="GCB68631.1"/>
    <property type="molecule type" value="Genomic_DNA"/>
</dbReference>
<accession>A0A401P650</accession>
<dbReference type="AlphaFoldDB" id="A0A401P650"/>
<protein>
    <submittedName>
        <fullName evidence="1">Uncharacterized protein</fullName>
    </submittedName>
</protein>
<proteinExistence type="predicted"/>
<evidence type="ECO:0000313" key="2">
    <source>
        <dbReference type="Proteomes" id="UP000288216"/>
    </source>
</evidence>
<name>A0A401P650_SCYTO</name>
<dbReference type="Proteomes" id="UP000288216">
    <property type="component" value="Unassembled WGS sequence"/>
</dbReference>
<gene>
    <name evidence="1" type="ORF">scyTo_0000917</name>
</gene>
<evidence type="ECO:0000313" key="1">
    <source>
        <dbReference type="EMBL" id="GCB68631.1"/>
    </source>
</evidence>
<keyword evidence="2" id="KW-1185">Reference proteome</keyword>
<comment type="caution">
    <text evidence="1">The sequence shown here is derived from an EMBL/GenBank/DDBJ whole genome shotgun (WGS) entry which is preliminary data.</text>
</comment>
<organism evidence="1 2">
    <name type="scientific">Scyliorhinus torazame</name>
    <name type="common">Cloudy catshark</name>
    <name type="synonym">Catulus torazame</name>
    <dbReference type="NCBI Taxonomy" id="75743"/>
    <lineage>
        <taxon>Eukaryota</taxon>
        <taxon>Metazoa</taxon>
        <taxon>Chordata</taxon>
        <taxon>Craniata</taxon>
        <taxon>Vertebrata</taxon>
        <taxon>Chondrichthyes</taxon>
        <taxon>Elasmobranchii</taxon>
        <taxon>Galeomorphii</taxon>
        <taxon>Galeoidea</taxon>
        <taxon>Carcharhiniformes</taxon>
        <taxon>Scyliorhinidae</taxon>
        <taxon>Scyliorhinus</taxon>
    </lineage>
</organism>